<name>A0A2H1JLT4_9MICO</name>
<keyword evidence="6" id="KW-1003">Cell membrane</keyword>
<dbReference type="CDD" id="cd05387">
    <property type="entry name" value="BY-kinase"/>
    <property type="match status" value="1"/>
</dbReference>
<dbReference type="InterPro" id="IPR025669">
    <property type="entry name" value="AAA_dom"/>
</dbReference>
<dbReference type="InterPro" id="IPR050445">
    <property type="entry name" value="Bact_polysacc_biosynth/exp"/>
</dbReference>
<keyword evidence="12" id="KW-0067">ATP-binding</keyword>
<evidence type="ECO:0000256" key="2">
    <source>
        <dbReference type="ARBA" id="ARBA00006683"/>
    </source>
</evidence>
<keyword evidence="11" id="KW-0418">Kinase</keyword>
<keyword evidence="8" id="KW-0808">Transferase</keyword>
<feature type="compositionally biased region" description="Polar residues" evidence="17">
    <location>
        <begin position="500"/>
        <end position="513"/>
    </location>
</feature>
<dbReference type="SUPFAM" id="SSF52540">
    <property type="entry name" value="P-loop containing nucleoside triphosphate hydrolases"/>
    <property type="match status" value="1"/>
</dbReference>
<evidence type="ECO:0000256" key="7">
    <source>
        <dbReference type="ARBA" id="ARBA00022519"/>
    </source>
</evidence>
<dbReference type="GO" id="GO:0005524">
    <property type="term" value="F:ATP binding"/>
    <property type="evidence" value="ECO:0007669"/>
    <property type="project" value="UniProtKB-KW"/>
</dbReference>
<reference evidence="22" key="1">
    <citation type="submission" date="2017-03" db="EMBL/GenBank/DDBJ databases">
        <authorList>
            <person name="Monnet C."/>
        </authorList>
    </citation>
    <scope>NUCLEOTIDE SEQUENCE [LARGE SCALE GENOMIC DNA]</scope>
    <source>
        <strain evidence="22">P10</strain>
    </source>
</reference>
<keyword evidence="22" id="KW-1185">Reference proteome</keyword>
<evidence type="ECO:0000256" key="9">
    <source>
        <dbReference type="ARBA" id="ARBA00022692"/>
    </source>
</evidence>
<evidence type="ECO:0000256" key="10">
    <source>
        <dbReference type="ARBA" id="ARBA00022741"/>
    </source>
</evidence>
<keyword evidence="13 18" id="KW-1133">Transmembrane helix</keyword>
<evidence type="ECO:0000256" key="5">
    <source>
        <dbReference type="ARBA" id="ARBA00011903"/>
    </source>
</evidence>
<dbReference type="InterPro" id="IPR027417">
    <property type="entry name" value="P-loop_NTPase"/>
</dbReference>
<keyword evidence="9 18" id="KW-0812">Transmembrane</keyword>
<dbReference type="Pfam" id="PF02706">
    <property type="entry name" value="Wzz"/>
    <property type="match status" value="1"/>
</dbReference>
<evidence type="ECO:0000256" key="15">
    <source>
        <dbReference type="ARBA" id="ARBA00023137"/>
    </source>
</evidence>
<dbReference type="AlphaFoldDB" id="A0A2H1JLT4"/>
<evidence type="ECO:0000313" key="22">
    <source>
        <dbReference type="Proteomes" id="UP000234342"/>
    </source>
</evidence>
<feature type="domain" description="Polysaccharide chain length determinant N-terminal" evidence="19">
    <location>
        <begin position="3"/>
        <end position="89"/>
    </location>
</feature>
<comment type="similarity">
    <text evidence="4">Belongs to the etk/wzc family.</text>
</comment>
<dbReference type="EMBL" id="FXZE01000008">
    <property type="protein sequence ID" value="SMX88381.1"/>
    <property type="molecule type" value="Genomic_DNA"/>
</dbReference>
<evidence type="ECO:0000256" key="3">
    <source>
        <dbReference type="ARBA" id="ARBA00007316"/>
    </source>
</evidence>
<evidence type="ECO:0000256" key="18">
    <source>
        <dbReference type="SAM" id="Phobius"/>
    </source>
</evidence>
<evidence type="ECO:0000256" key="6">
    <source>
        <dbReference type="ARBA" id="ARBA00022475"/>
    </source>
</evidence>
<keyword evidence="10" id="KW-0547">Nucleotide-binding</keyword>
<keyword evidence="14 18" id="KW-0472">Membrane</keyword>
<dbReference type="EC" id="2.7.10.2" evidence="5"/>
<dbReference type="RefSeq" id="WP_180957374.1">
    <property type="nucleotide sequence ID" value="NZ_FXZE01000008.1"/>
</dbReference>
<dbReference type="NCBIfam" id="TIGR01007">
    <property type="entry name" value="eps_fam"/>
    <property type="match status" value="1"/>
</dbReference>
<dbReference type="Pfam" id="PF13614">
    <property type="entry name" value="AAA_31"/>
    <property type="match status" value="1"/>
</dbReference>
<gene>
    <name evidence="21" type="ORF">BANT10_02147</name>
</gene>
<evidence type="ECO:0000256" key="16">
    <source>
        <dbReference type="ARBA" id="ARBA00051245"/>
    </source>
</evidence>
<accession>A0A2H1JLT4</accession>
<sequence length="565" mass="60149">MKLKDLLRIIRGNAILVTLAAVFGGMATLGVSLLVPPTYTAQSDLFVSVRTTGDPMQMQSASTFIQERMQTYVRMVDDRAVLEPVIKDLNLTVTPEDLGKRVTASSETGTVLISIEASSGSAESAAKLSNAVSKSLVTAIEKLETTADGQSGSLRLVVANPAVAPQSADGLGWWMSGILGLLLGFALGIGASILFSVLDTRLRSKEDIEGLTQVPILAAIPSDPDLRGRALDARKDPFSIAGESFRRLRTNLQFARIDDDNRALLVTSAQAGEGKTTTSINLAIAMAQKGQKVALVDVDLRSPSIAERLGLENAMGLTSALIGEADVADLLQPWGLDELYVLTAGDQPPNPTEILDSRAMARVLTRLLDEFDSVVLDAPPTLPVADSLVIGRQVGRIVVVVGLGELRDRDLTETLNSLDVVGVPVSLVLNKVSPSTTPSSSGYYASYANTARRPIVDETIHMSSAVAGQERSAAVEAKAASLDTQPTQTVATDTFGMAPSNDTSRQQQCSADSGETGRFRPVASSADLSRIERDNAAPRRGANEAREKSGRYSRRQILARERKQP</sequence>
<dbReference type="GO" id="GO:0005886">
    <property type="term" value="C:plasma membrane"/>
    <property type="evidence" value="ECO:0007669"/>
    <property type="project" value="UniProtKB-SubCell"/>
</dbReference>
<dbReference type="PANTHER" id="PTHR32309:SF13">
    <property type="entry name" value="FERRIC ENTEROBACTIN TRANSPORT PROTEIN FEPE"/>
    <property type="match status" value="1"/>
</dbReference>
<evidence type="ECO:0000259" key="19">
    <source>
        <dbReference type="Pfam" id="PF02706"/>
    </source>
</evidence>
<evidence type="ECO:0000256" key="4">
    <source>
        <dbReference type="ARBA" id="ARBA00008883"/>
    </source>
</evidence>
<evidence type="ECO:0000256" key="14">
    <source>
        <dbReference type="ARBA" id="ARBA00023136"/>
    </source>
</evidence>
<evidence type="ECO:0000256" key="12">
    <source>
        <dbReference type="ARBA" id="ARBA00022840"/>
    </source>
</evidence>
<feature type="transmembrane region" description="Helical" evidence="18">
    <location>
        <begin position="12"/>
        <end position="35"/>
    </location>
</feature>
<feature type="compositionally biased region" description="Basic and acidic residues" evidence="17">
    <location>
        <begin position="529"/>
        <end position="550"/>
    </location>
</feature>
<comment type="catalytic activity">
    <reaction evidence="16">
        <text>L-tyrosyl-[protein] + ATP = O-phospho-L-tyrosyl-[protein] + ADP + H(+)</text>
        <dbReference type="Rhea" id="RHEA:10596"/>
        <dbReference type="Rhea" id="RHEA-COMP:10136"/>
        <dbReference type="Rhea" id="RHEA-COMP:20101"/>
        <dbReference type="ChEBI" id="CHEBI:15378"/>
        <dbReference type="ChEBI" id="CHEBI:30616"/>
        <dbReference type="ChEBI" id="CHEBI:46858"/>
        <dbReference type="ChEBI" id="CHEBI:61978"/>
        <dbReference type="ChEBI" id="CHEBI:456216"/>
        <dbReference type="EC" id="2.7.10.2"/>
    </reaction>
</comment>
<dbReference type="InterPro" id="IPR005702">
    <property type="entry name" value="Wzc-like_C"/>
</dbReference>
<protein>
    <recommendedName>
        <fullName evidence="5">non-specific protein-tyrosine kinase</fullName>
        <ecNumber evidence="5">2.7.10.2</ecNumber>
    </recommendedName>
</protein>
<evidence type="ECO:0000256" key="11">
    <source>
        <dbReference type="ARBA" id="ARBA00022777"/>
    </source>
</evidence>
<evidence type="ECO:0000256" key="13">
    <source>
        <dbReference type="ARBA" id="ARBA00022989"/>
    </source>
</evidence>
<comment type="similarity">
    <text evidence="3">Belongs to the CpsD/CapB family.</text>
</comment>
<feature type="domain" description="AAA" evidence="20">
    <location>
        <begin position="268"/>
        <end position="384"/>
    </location>
</feature>
<evidence type="ECO:0000256" key="17">
    <source>
        <dbReference type="SAM" id="MobiDB-lite"/>
    </source>
</evidence>
<proteinExistence type="inferred from homology"/>
<dbReference type="PANTHER" id="PTHR32309">
    <property type="entry name" value="TYROSINE-PROTEIN KINASE"/>
    <property type="match status" value="1"/>
</dbReference>
<comment type="similarity">
    <text evidence="2">Belongs to the CpsC/CapA family.</text>
</comment>
<dbReference type="Proteomes" id="UP000234342">
    <property type="component" value="Unassembled WGS sequence"/>
</dbReference>
<organism evidence="21 22">
    <name type="scientific">Brevibacterium antiquum</name>
    <dbReference type="NCBI Taxonomy" id="234835"/>
    <lineage>
        <taxon>Bacteria</taxon>
        <taxon>Bacillati</taxon>
        <taxon>Actinomycetota</taxon>
        <taxon>Actinomycetes</taxon>
        <taxon>Micrococcales</taxon>
        <taxon>Brevibacteriaceae</taxon>
        <taxon>Brevibacterium</taxon>
    </lineage>
</organism>
<evidence type="ECO:0000256" key="1">
    <source>
        <dbReference type="ARBA" id="ARBA00004429"/>
    </source>
</evidence>
<evidence type="ECO:0000256" key="8">
    <source>
        <dbReference type="ARBA" id="ARBA00022679"/>
    </source>
</evidence>
<keyword evidence="15" id="KW-0829">Tyrosine-protein kinase</keyword>
<evidence type="ECO:0000259" key="20">
    <source>
        <dbReference type="Pfam" id="PF13614"/>
    </source>
</evidence>
<feature type="compositionally biased region" description="Polar residues" evidence="17">
    <location>
        <begin position="482"/>
        <end position="492"/>
    </location>
</feature>
<dbReference type="GO" id="GO:0004713">
    <property type="term" value="F:protein tyrosine kinase activity"/>
    <property type="evidence" value="ECO:0007669"/>
    <property type="project" value="UniProtKB-KW"/>
</dbReference>
<dbReference type="InterPro" id="IPR003856">
    <property type="entry name" value="LPS_length_determ_N"/>
</dbReference>
<keyword evidence="7" id="KW-0997">Cell inner membrane</keyword>
<feature type="region of interest" description="Disordered" evidence="17">
    <location>
        <begin position="477"/>
        <end position="565"/>
    </location>
</feature>
<dbReference type="Gene3D" id="3.40.50.300">
    <property type="entry name" value="P-loop containing nucleotide triphosphate hydrolases"/>
    <property type="match status" value="1"/>
</dbReference>
<evidence type="ECO:0000313" key="21">
    <source>
        <dbReference type="EMBL" id="SMX88381.1"/>
    </source>
</evidence>
<feature type="transmembrane region" description="Helical" evidence="18">
    <location>
        <begin position="173"/>
        <end position="198"/>
    </location>
</feature>
<comment type="subcellular location">
    <subcellularLocation>
        <location evidence="1">Cell inner membrane</location>
        <topology evidence="1">Multi-pass membrane protein</topology>
    </subcellularLocation>
</comment>